<evidence type="ECO:0000313" key="3">
    <source>
        <dbReference type="Proteomes" id="UP000648722"/>
    </source>
</evidence>
<dbReference type="PANTHER" id="PTHR43852">
    <property type="entry name" value="NUCLEOTIDYLTRANSFERASE"/>
    <property type="match status" value="1"/>
</dbReference>
<feature type="domain" description="Polymerase beta nucleotidyltransferase" evidence="1">
    <location>
        <begin position="29"/>
        <end position="102"/>
    </location>
</feature>
<dbReference type="PANTHER" id="PTHR43852:SF2">
    <property type="entry name" value="PROTEIN ADENYLYLTRANSFERASE MNTA"/>
    <property type="match status" value="1"/>
</dbReference>
<organism evidence="2 3">
    <name type="scientific">Glycocaulis albus</name>
    <dbReference type="NCBI Taxonomy" id="1382801"/>
    <lineage>
        <taxon>Bacteria</taxon>
        <taxon>Pseudomonadati</taxon>
        <taxon>Pseudomonadota</taxon>
        <taxon>Alphaproteobacteria</taxon>
        <taxon>Maricaulales</taxon>
        <taxon>Maricaulaceae</taxon>
        <taxon>Glycocaulis</taxon>
    </lineage>
</organism>
<dbReference type="InterPro" id="IPR043519">
    <property type="entry name" value="NT_sf"/>
</dbReference>
<dbReference type="Gene3D" id="3.30.460.10">
    <property type="entry name" value="Beta Polymerase, domain 2"/>
    <property type="match status" value="1"/>
</dbReference>
<sequence length="105" mass="11167">MDTALAIPTLDDARARLMAGRDGLRTLGVTAITLFGSIASGKAHAASDVDVVIETADESFGYDALIAVAERLEDIFLRDVDVIHARSLSPELKREVAMTGVRVAL</sequence>
<keyword evidence="3" id="KW-1185">Reference proteome</keyword>
<dbReference type="InterPro" id="IPR041633">
    <property type="entry name" value="Polbeta"/>
</dbReference>
<dbReference type="CDD" id="cd05403">
    <property type="entry name" value="NT_KNTase_like"/>
    <property type="match status" value="1"/>
</dbReference>
<evidence type="ECO:0000259" key="1">
    <source>
        <dbReference type="Pfam" id="PF18765"/>
    </source>
</evidence>
<reference evidence="3" key="1">
    <citation type="journal article" date="2019" name="Int. J. Syst. Evol. Microbiol.">
        <title>The Global Catalogue of Microorganisms (GCM) 10K type strain sequencing project: providing services to taxonomists for standard genome sequencing and annotation.</title>
        <authorList>
            <consortium name="The Broad Institute Genomics Platform"/>
            <consortium name="The Broad Institute Genome Sequencing Center for Infectious Disease"/>
            <person name="Wu L."/>
            <person name="Ma J."/>
        </authorList>
    </citation>
    <scope>NUCLEOTIDE SEQUENCE [LARGE SCALE GENOMIC DNA]</scope>
    <source>
        <strain evidence="3">CGMCC 1.12766</strain>
    </source>
</reference>
<comment type="caution">
    <text evidence="2">The sequence shown here is derived from an EMBL/GenBank/DDBJ whole genome shotgun (WGS) entry which is preliminary data.</text>
</comment>
<gene>
    <name evidence="2" type="ORF">GCM10007420_10650</name>
</gene>
<protein>
    <recommendedName>
        <fullName evidence="1">Polymerase beta nucleotidyltransferase domain-containing protein</fullName>
    </recommendedName>
</protein>
<dbReference type="RefSeq" id="WP_188451511.1">
    <property type="nucleotide sequence ID" value="NZ_BMFS01000003.1"/>
</dbReference>
<accession>A0ABQ1XLB8</accession>
<name>A0ABQ1XLB8_9PROT</name>
<evidence type="ECO:0000313" key="2">
    <source>
        <dbReference type="EMBL" id="GGG96841.1"/>
    </source>
</evidence>
<dbReference type="SUPFAM" id="SSF81301">
    <property type="entry name" value="Nucleotidyltransferase"/>
    <property type="match status" value="1"/>
</dbReference>
<proteinExistence type="predicted"/>
<dbReference type="Pfam" id="PF18765">
    <property type="entry name" value="Polbeta"/>
    <property type="match status" value="1"/>
</dbReference>
<dbReference type="InterPro" id="IPR052930">
    <property type="entry name" value="TA_antitoxin_MntA"/>
</dbReference>
<dbReference type="EMBL" id="BMFS01000003">
    <property type="protein sequence ID" value="GGG96841.1"/>
    <property type="molecule type" value="Genomic_DNA"/>
</dbReference>
<dbReference type="Proteomes" id="UP000648722">
    <property type="component" value="Unassembled WGS sequence"/>
</dbReference>